<comment type="cofactor">
    <cofactor evidence="1">
        <name>pyridoxal 5'-phosphate</name>
        <dbReference type="ChEBI" id="CHEBI:597326"/>
    </cofactor>
</comment>
<dbReference type="InterPro" id="IPR015422">
    <property type="entry name" value="PyrdxlP-dep_Trfase_small"/>
</dbReference>
<name>A0ABW5UZS1_9MICO</name>
<evidence type="ECO:0000313" key="7">
    <source>
        <dbReference type="EMBL" id="MFD2759241.1"/>
    </source>
</evidence>
<accession>A0ABW5UZS1</accession>
<proteinExistence type="inferred from homology"/>
<keyword evidence="3" id="KW-0663">Pyridoxal phosphate</keyword>
<evidence type="ECO:0000256" key="1">
    <source>
        <dbReference type="ARBA" id="ARBA00001933"/>
    </source>
</evidence>
<dbReference type="SUPFAM" id="SSF53383">
    <property type="entry name" value="PLP-dependent transferases"/>
    <property type="match status" value="1"/>
</dbReference>
<keyword evidence="4 7" id="KW-0456">Lyase</keyword>
<dbReference type="InterPro" id="IPR004839">
    <property type="entry name" value="Aminotransferase_I/II_large"/>
</dbReference>
<comment type="caution">
    <text evidence="7">The sequence shown here is derived from an EMBL/GenBank/DDBJ whole genome shotgun (WGS) entry which is preliminary data.</text>
</comment>
<evidence type="ECO:0000256" key="3">
    <source>
        <dbReference type="ARBA" id="ARBA00022898"/>
    </source>
</evidence>
<dbReference type="PANTHER" id="PTHR43525:SF2">
    <property type="entry name" value="CYSTATHIONINE BETA-LYASE-RELATED"/>
    <property type="match status" value="1"/>
</dbReference>
<evidence type="ECO:0000313" key="8">
    <source>
        <dbReference type="Proteomes" id="UP001597492"/>
    </source>
</evidence>
<dbReference type="GO" id="GO:0047804">
    <property type="term" value="F:cysteine-S-conjugate beta-lyase activity"/>
    <property type="evidence" value="ECO:0007669"/>
    <property type="project" value="UniProtKB-EC"/>
</dbReference>
<dbReference type="InterPro" id="IPR015424">
    <property type="entry name" value="PyrdxlP-dep_Trfase"/>
</dbReference>
<dbReference type="RefSeq" id="WP_019618755.1">
    <property type="nucleotide sequence ID" value="NZ_JBHUNE010000009.1"/>
</dbReference>
<dbReference type="Gene3D" id="3.90.1150.10">
    <property type="entry name" value="Aspartate Aminotransferase, domain 1"/>
    <property type="match status" value="1"/>
</dbReference>
<dbReference type="EMBL" id="JBHUNE010000009">
    <property type="protein sequence ID" value="MFD2759241.1"/>
    <property type="molecule type" value="Genomic_DNA"/>
</dbReference>
<dbReference type="EC" id="4.4.1.13" evidence="2"/>
<dbReference type="Pfam" id="PF00155">
    <property type="entry name" value="Aminotran_1_2"/>
    <property type="match status" value="1"/>
</dbReference>
<protein>
    <recommendedName>
        <fullName evidence="2">cysteine-S-conjugate beta-lyase</fullName>
        <ecNumber evidence="2">4.4.1.13</ecNumber>
    </recommendedName>
</protein>
<dbReference type="Gene3D" id="3.40.640.10">
    <property type="entry name" value="Type I PLP-dependent aspartate aminotransferase-like (Major domain)"/>
    <property type="match status" value="1"/>
</dbReference>
<dbReference type="InterPro" id="IPR015421">
    <property type="entry name" value="PyrdxlP-dep_Trfase_major"/>
</dbReference>
<reference evidence="8" key="1">
    <citation type="journal article" date="2019" name="Int. J. Syst. Evol. Microbiol.">
        <title>The Global Catalogue of Microorganisms (GCM) 10K type strain sequencing project: providing services to taxonomists for standard genome sequencing and annotation.</title>
        <authorList>
            <consortium name="The Broad Institute Genomics Platform"/>
            <consortium name="The Broad Institute Genome Sequencing Center for Infectious Disease"/>
            <person name="Wu L."/>
            <person name="Ma J."/>
        </authorList>
    </citation>
    <scope>NUCLEOTIDE SEQUENCE [LARGE SCALE GENOMIC DNA]</scope>
    <source>
        <strain evidence="8">TISTR 1514</strain>
    </source>
</reference>
<gene>
    <name evidence="7" type="ORF">ACFSW7_12725</name>
</gene>
<feature type="domain" description="Aminotransferase class I/classII large" evidence="6">
    <location>
        <begin position="37"/>
        <end position="379"/>
    </location>
</feature>
<evidence type="ECO:0000256" key="4">
    <source>
        <dbReference type="ARBA" id="ARBA00023239"/>
    </source>
</evidence>
<keyword evidence="8" id="KW-1185">Reference proteome</keyword>
<evidence type="ECO:0000256" key="2">
    <source>
        <dbReference type="ARBA" id="ARBA00012224"/>
    </source>
</evidence>
<evidence type="ECO:0000259" key="6">
    <source>
        <dbReference type="Pfam" id="PF00155"/>
    </source>
</evidence>
<dbReference type="CDD" id="cd00609">
    <property type="entry name" value="AAT_like"/>
    <property type="match status" value="1"/>
</dbReference>
<sequence>MTFDEIERLTIEQLRAIGNSKWVTFPDAIGSFIAESDYGTAPAVLETVQRRVTDASFGYSTLAERAEVGQALARFTADRYDWVIDPAQVGVLPEVLTSLELTLEHFAEPGPVVVPTPAYMPFFQVLRDHGREIIEVPLVRSSATWVLDIEAIERAFVGGAKLLLLVNPANPTGTVFGRDELLPIVDIVDRHGGRVWADEIHAPIVFDGKQHVPYASLSNAAAAHTVTATSASKGWNIAGLKTSQVVFTNPDDARRWRDVGRWPAHTTASLGILATIAAYDQGRDWLDQLVTHLQGNRDLLTRLVADLLPRARLVPAEATYLAWLDLREYGVSGSLQSYLLREAGVAGTDGLHCGRDFAGYYRLNFATPRAILTETVERIARALPRAA</sequence>
<evidence type="ECO:0000256" key="5">
    <source>
        <dbReference type="ARBA" id="ARBA00037974"/>
    </source>
</evidence>
<dbReference type="InterPro" id="IPR051798">
    <property type="entry name" value="Class-II_PLP-Dep_Aminotrans"/>
</dbReference>
<comment type="similarity">
    <text evidence="5">Belongs to the class-II pyridoxal-phosphate-dependent aminotransferase family. MalY/PatB cystathionine beta-lyase subfamily.</text>
</comment>
<dbReference type="PANTHER" id="PTHR43525">
    <property type="entry name" value="PROTEIN MALY"/>
    <property type="match status" value="1"/>
</dbReference>
<dbReference type="Proteomes" id="UP001597492">
    <property type="component" value="Unassembled WGS sequence"/>
</dbReference>
<organism evidence="7 8">
    <name type="scientific">Gulosibacter faecalis</name>
    <dbReference type="NCBI Taxonomy" id="272240"/>
    <lineage>
        <taxon>Bacteria</taxon>
        <taxon>Bacillati</taxon>
        <taxon>Actinomycetota</taxon>
        <taxon>Actinomycetes</taxon>
        <taxon>Micrococcales</taxon>
        <taxon>Microbacteriaceae</taxon>
        <taxon>Gulosibacter</taxon>
    </lineage>
</organism>